<proteinExistence type="predicted"/>
<accession>A0A918NF49</accession>
<name>A0A918NF49_9GAMM</name>
<dbReference type="GO" id="GO:0003700">
    <property type="term" value="F:DNA-binding transcription factor activity"/>
    <property type="evidence" value="ECO:0007669"/>
    <property type="project" value="InterPro"/>
</dbReference>
<dbReference type="InterPro" id="IPR001845">
    <property type="entry name" value="HTH_ArsR_DNA-bd_dom"/>
</dbReference>
<dbReference type="SUPFAM" id="SSF46785">
    <property type="entry name" value="Winged helix' DNA-binding domain"/>
    <property type="match status" value="1"/>
</dbReference>
<gene>
    <name evidence="5" type="ORF">GCM10007392_33330</name>
</gene>
<dbReference type="InterPro" id="IPR011991">
    <property type="entry name" value="ArsR-like_HTH"/>
</dbReference>
<protein>
    <submittedName>
        <fullName evidence="5">Transcriptional regulator</fullName>
    </submittedName>
</protein>
<dbReference type="InterPro" id="IPR036390">
    <property type="entry name" value="WH_DNA-bd_sf"/>
</dbReference>
<dbReference type="PANTHER" id="PTHR43132">
    <property type="entry name" value="ARSENICAL RESISTANCE OPERON REPRESSOR ARSR-RELATED"/>
    <property type="match status" value="1"/>
</dbReference>
<evidence type="ECO:0000256" key="3">
    <source>
        <dbReference type="ARBA" id="ARBA00023163"/>
    </source>
</evidence>
<dbReference type="SMART" id="SM00418">
    <property type="entry name" value="HTH_ARSR"/>
    <property type="match status" value="1"/>
</dbReference>
<dbReference type="InterPro" id="IPR036388">
    <property type="entry name" value="WH-like_DNA-bd_sf"/>
</dbReference>
<dbReference type="Proteomes" id="UP000626148">
    <property type="component" value="Unassembled WGS sequence"/>
</dbReference>
<organism evidence="5 6">
    <name type="scientific">Saccharospirillum salsuginis</name>
    <dbReference type="NCBI Taxonomy" id="418750"/>
    <lineage>
        <taxon>Bacteria</taxon>
        <taxon>Pseudomonadati</taxon>
        <taxon>Pseudomonadota</taxon>
        <taxon>Gammaproteobacteria</taxon>
        <taxon>Oceanospirillales</taxon>
        <taxon>Saccharospirillaceae</taxon>
        <taxon>Saccharospirillum</taxon>
    </lineage>
</organism>
<evidence type="ECO:0000313" key="6">
    <source>
        <dbReference type="Proteomes" id="UP000626148"/>
    </source>
</evidence>
<dbReference type="PANTHER" id="PTHR43132:SF2">
    <property type="entry name" value="ARSENICAL RESISTANCE OPERON REPRESSOR ARSR-RELATED"/>
    <property type="match status" value="1"/>
</dbReference>
<dbReference type="EMBL" id="BMXR01000008">
    <property type="protein sequence ID" value="GGX62762.1"/>
    <property type="molecule type" value="Genomic_DNA"/>
</dbReference>
<dbReference type="Pfam" id="PF12840">
    <property type="entry name" value="HTH_20"/>
    <property type="match status" value="1"/>
</dbReference>
<keyword evidence="6" id="KW-1185">Reference proteome</keyword>
<keyword evidence="3" id="KW-0804">Transcription</keyword>
<dbReference type="InterPro" id="IPR051011">
    <property type="entry name" value="Metal_resp_trans_reg"/>
</dbReference>
<reference evidence="5" key="2">
    <citation type="submission" date="2020-09" db="EMBL/GenBank/DDBJ databases">
        <authorList>
            <person name="Sun Q."/>
            <person name="Kim S."/>
        </authorList>
    </citation>
    <scope>NUCLEOTIDE SEQUENCE</scope>
    <source>
        <strain evidence="5">KCTC 22169</strain>
    </source>
</reference>
<dbReference type="Gene3D" id="1.10.10.10">
    <property type="entry name" value="Winged helix-like DNA-binding domain superfamily/Winged helix DNA-binding domain"/>
    <property type="match status" value="1"/>
</dbReference>
<keyword evidence="1" id="KW-0805">Transcription regulation</keyword>
<dbReference type="PROSITE" id="PS50987">
    <property type="entry name" value="HTH_ARSR_2"/>
    <property type="match status" value="1"/>
</dbReference>
<comment type="caution">
    <text evidence="5">The sequence shown here is derived from an EMBL/GenBank/DDBJ whole genome shotgun (WGS) entry which is preliminary data.</text>
</comment>
<dbReference type="GO" id="GO:0003677">
    <property type="term" value="F:DNA binding"/>
    <property type="evidence" value="ECO:0007669"/>
    <property type="project" value="UniProtKB-KW"/>
</dbReference>
<evidence type="ECO:0000313" key="5">
    <source>
        <dbReference type="EMBL" id="GGX62762.1"/>
    </source>
</evidence>
<sequence length="111" mass="12130">MNMSLDEMAGCLAELGHPTRLQILRYLVKSGHAGAAVGDIQEALGIPGSTLSHHLSRMVKVGLVEQVRESRTLHCFPRFEVIESIANFLMEECCVNEACAIDTDDDTSTAR</sequence>
<keyword evidence="2" id="KW-0238">DNA-binding</keyword>
<reference evidence="5" key="1">
    <citation type="journal article" date="2014" name="Int. J. Syst. Evol. Microbiol.">
        <title>Complete genome sequence of Corynebacterium casei LMG S-19264T (=DSM 44701T), isolated from a smear-ripened cheese.</title>
        <authorList>
            <consortium name="US DOE Joint Genome Institute (JGI-PGF)"/>
            <person name="Walter F."/>
            <person name="Albersmeier A."/>
            <person name="Kalinowski J."/>
            <person name="Ruckert C."/>
        </authorList>
    </citation>
    <scope>NUCLEOTIDE SEQUENCE</scope>
    <source>
        <strain evidence="5">KCTC 22169</strain>
    </source>
</reference>
<dbReference type="AlphaFoldDB" id="A0A918NF49"/>
<dbReference type="NCBIfam" id="NF033788">
    <property type="entry name" value="HTH_metalloreg"/>
    <property type="match status" value="1"/>
</dbReference>
<evidence type="ECO:0000256" key="2">
    <source>
        <dbReference type="ARBA" id="ARBA00023125"/>
    </source>
</evidence>
<dbReference type="CDD" id="cd00090">
    <property type="entry name" value="HTH_ARSR"/>
    <property type="match status" value="1"/>
</dbReference>
<evidence type="ECO:0000259" key="4">
    <source>
        <dbReference type="PROSITE" id="PS50987"/>
    </source>
</evidence>
<evidence type="ECO:0000256" key="1">
    <source>
        <dbReference type="ARBA" id="ARBA00023015"/>
    </source>
</evidence>
<feature type="domain" description="HTH arsR-type" evidence="4">
    <location>
        <begin position="1"/>
        <end position="97"/>
    </location>
</feature>